<name>A0AA35CMM8_9FIRM</name>
<sequence length="176" mass="17963">MSAQVGGAAGAQAMACCSAGATSGRDPWRVWGLPTLAGLLAAAGLVGLYLGIVTLAQGWAHAVELLLGDWYLVALIVAGFGVQVGLFTYVRTGMHARHVDRSATALAGAGTGTSTVSMLACCAHHVTDVLPLVGLSGAAVFLNTYRTPLMLLGVATNVVGIVVMLRLIRRLKHGAA</sequence>
<keyword evidence="1" id="KW-1133">Transmembrane helix</keyword>
<reference evidence="2" key="1">
    <citation type="submission" date="2022-03" db="EMBL/GenBank/DDBJ databases">
        <title>Complete genome sequence of Caldinitratiruptor microaerophilus.</title>
        <authorList>
            <person name="Mukaiyama R."/>
            <person name="Nishiyama T."/>
            <person name="Ueda K."/>
        </authorList>
    </citation>
    <scope>NUCLEOTIDE SEQUENCE</scope>
    <source>
        <strain evidence="2">JCM 16183</strain>
    </source>
</reference>
<gene>
    <name evidence="2" type="ORF">caldi_22830</name>
</gene>
<keyword evidence="1" id="KW-0472">Membrane</keyword>
<proteinExistence type="predicted"/>
<protein>
    <submittedName>
        <fullName evidence="2">Uncharacterized protein</fullName>
    </submittedName>
</protein>
<keyword evidence="1" id="KW-0812">Transmembrane</keyword>
<feature type="transmembrane region" description="Helical" evidence="1">
    <location>
        <begin position="102"/>
        <end position="127"/>
    </location>
</feature>
<dbReference type="EMBL" id="AP025628">
    <property type="protein sequence ID" value="BDG61193.1"/>
    <property type="molecule type" value="Genomic_DNA"/>
</dbReference>
<feature type="transmembrane region" description="Helical" evidence="1">
    <location>
        <begin position="70"/>
        <end position="90"/>
    </location>
</feature>
<evidence type="ECO:0000313" key="2">
    <source>
        <dbReference type="EMBL" id="BDG61193.1"/>
    </source>
</evidence>
<dbReference type="AlphaFoldDB" id="A0AA35CMM8"/>
<evidence type="ECO:0000313" key="3">
    <source>
        <dbReference type="Proteomes" id="UP001163687"/>
    </source>
</evidence>
<accession>A0AA35CMM8</accession>
<dbReference type="KEGG" id="cmic:caldi_22830"/>
<dbReference type="RefSeq" id="WP_264841861.1">
    <property type="nucleotide sequence ID" value="NZ_AP025628.1"/>
</dbReference>
<organism evidence="2 3">
    <name type="scientific">Caldinitratiruptor microaerophilus</name>
    <dbReference type="NCBI Taxonomy" id="671077"/>
    <lineage>
        <taxon>Bacteria</taxon>
        <taxon>Bacillati</taxon>
        <taxon>Bacillota</taxon>
        <taxon>Clostridia</taxon>
        <taxon>Eubacteriales</taxon>
        <taxon>Symbiobacteriaceae</taxon>
        <taxon>Caldinitratiruptor</taxon>
    </lineage>
</organism>
<feature type="transmembrane region" description="Helical" evidence="1">
    <location>
        <begin position="147"/>
        <end position="168"/>
    </location>
</feature>
<keyword evidence="3" id="KW-1185">Reference proteome</keyword>
<feature type="transmembrane region" description="Helical" evidence="1">
    <location>
        <begin position="30"/>
        <end position="50"/>
    </location>
</feature>
<evidence type="ECO:0000256" key="1">
    <source>
        <dbReference type="SAM" id="Phobius"/>
    </source>
</evidence>
<dbReference type="Proteomes" id="UP001163687">
    <property type="component" value="Chromosome"/>
</dbReference>